<evidence type="ECO:0000313" key="2">
    <source>
        <dbReference type="Proteomes" id="UP000183997"/>
    </source>
</evidence>
<gene>
    <name evidence="1" type="ORF">SAMN02745123_02316</name>
</gene>
<keyword evidence="2" id="KW-1185">Reference proteome</keyword>
<protein>
    <submittedName>
        <fullName evidence="1">Uncharacterized protein</fullName>
    </submittedName>
</protein>
<evidence type="ECO:0000313" key="1">
    <source>
        <dbReference type="EMBL" id="SHK56792.1"/>
    </source>
</evidence>
<proteinExistence type="predicted"/>
<dbReference type="Proteomes" id="UP000183997">
    <property type="component" value="Unassembled WGS sequence"/>
</dbReference>
<accession>A0A1M6TI56</accession>
<sequence>MEFSLKELLSFVSIVLLLVMLCTCHTCGDWIIRYCNTINTIIYGYKIFRLDLHSIFGFNKSVLLRSFRK</sequence>
<reference evidence="2" key="1">
    <citation type="submission" date="2016-11" db="EMBL/GenBank/DDBJ databases">
        <authorList>
            <person name="Varghese N."/>
            <person name="Submissions S."/>
        </authorList>
    </citation>
    <scope>NUCLEOTIDE SEQUENCE [LARGE SCALE GENOMIC DNA]</scope>
    <source>
        <strain evidence="2">DSM 10349</strain>
    </source>
</reference>
<name>A0A1M6TI56_9FIRM</name>
<dbReference type="AlphaFoldDB" id="A0A1M6TI56"/>
<organism evidence="1 2">
    <name type="scientific">Desulforamulus aeronauticus DSM 10349</name>
    <dbReference type="NCBI Taxonomy" id="1121421"/>
    <lineage>
        <taxon>Bacteria</taxon>
        <taxon>Bacillati</taxon>
        <taxon>Bacillota</taxon>
        <taxon>Clostridia</taxon>
        <taxon>Eubacteriales</taxon>
        <taxon>Peptococcaceae</taxon>
        <taxon>Desulforamulus</taxon>
    </lineage>
</organism>
<dbReference type="EMBL" id="FRAR01000017">
    <property type="protein sequence ID" value="SHK56792.1"/>
    <property type="molecule type" value="Genomic_DNA"/>
</dbReference>